<feature type="domain" description="RING-type" evidence="8">
    <location>
        <begin position="90"/>
        <end position="132"/>
    </location>
</feature>
<evidence type="ECO:0000256" key="1">
    <source>
        <dbReference type="ARBA" id="ARBA00009651"/>
    </source>
</evidence>
<dbReference type="PROSITE" id="PS50089">
    <property type="entry name" value="ZF_RING_2"/>
    <property type="match status" value="1"/>
</dbReference>
<dbReference type="SUPFAM" id="SSF57845">
    <property type="entry name" value="B-box zinc-binding domain"/>
    <property type="match status" value="1"/>
</dbReference>
<sequence>MPKPRDIGGITEAYKTIDWGGKERSLREDQTDSALNKQWRYKIAQRRGGDGDEIKNIQFPKVQRAGSPSSGTMSSSKQRLIQGMHQDLSCPVCLKLFQSPVTTECGHTFCQDCLSRVSKEEEGKATTCPICQTITKVEQLHINQQMENLVQSFKQVPQDLCEEHLDPLSVYCEQDQQVICGVCASLGKHKGHNIITAAEAHQRMKDTVSRFKQQVSEQLGVMRAYLGALEASLGREAEHVQHQATDALQNERKTMTRYLEQLRQMETVLGDVQDKPQTEFLRQYCLVASRLQKILGESPPIARMDIQLPIISDEFKFQVWRKMYRALMPGLENLTFDPDTAQANLVVSEDGKRVECVEHKQAVSMDDPQRFDKANCVVSCQSFSQGEHYWEVTVGDKPRWTLGVISAETGRKGRLNALPSHGIWVLGCKEGKTYEAHVEHKEPRVLKLEQKPTRIGIYLSFDDGILAFYDASDEDNLVQIFAFHERFTGTLYPFFDPCWHDKGKNSQPLVIYTPQTE</sequence>
<keyword evidence="4 7" id="KW-0863">Zinc-finger</keyword>
<evidence type="ECO:0000256" key="6">
    <source>
        <dbReference type="ARBA" id="ARBA00034460"/>
    </source>
</evidence>
<name>A0ABQ7T9K1_PHRPL</name>
<evidence type="ECO:0000256" key="5">
    <source>
        <dbReference type="ARBA" id="ARBA00022833"/>
    </source>
</evidence>
<dbReference type="PROSITE" id="PS00518">
    <property type="entry name" value="ZF_RING_1"/>
    <property type="match status" value="1"/>
</dbReference>
<dbReference type="Proteomes" id="UP000826234">
    <property type="component" value="Unassembled WGS sequence"/>
</dbReference>
<dbReference type="CDD" id="cd13742">
    <property type="entry name" value="SPRY_PRY_TRIM72"/>
    <property type="match status" value="1"/>
</dbReference>
<dbReference type="InterPro" id="IPR043136">
    <property type="entry name" value="B30.2/SPRY_sf"/>
</dbReference>
<feature type="domain" description="B box-type" evidence="9">
    <location>
        <begin position="156"/>
        <end position="197"/>
    </location>
</feature>
<dbReference type="Pfam" id="PF13765">
    <property type="entry name" value="PRY"/>
    <property type="match status" value="1"/>
</dbReference>
<proteinExistence type="inferred from homology"/>
<dbReference type="PANTHER" id="PTHR24103">
    <property type="entry name" value="E3 UBIQUITIN-PROTEIN LIGASE TRIM"/>
    <property type="match status" value="1"/>
</dbReference>
<dbReference type="Gene3D" id="2.60.120.920">
    <property type="match status" value="1"/>
</dbReference>
<dbReference type="InterPro" id="IPR001841">
    <property type="entry name" value="Znf_RING"/>
</dbReference>
<dbReference type="EMBL" id="JAIPUX010000521">
    <property type="protein sequence ID" value="KAH0626349.1"/>
    <property type="molecule type" value="Genomic_DNA"/>
</dbReference>
<dbReference type="SMART" id="SM00589">
    <property type="entry name" value="PRY"/>
    <property type="match status" value="1"/>
</dbReference>
<dbReference type="InterPro" id="IPR013083">
    <property type="entry name" value="Znf_RING/FYVE/PHD"/>
</dbReference>
<keyword evidence="5" id="KW-0862">Zinc</keyword>
<comment type="similarity">
    <text evidence="1">Belongs to the ohanin/vespryn family.</text>
</comment>
<dbReference type="Pfam" id="PF00622">
    <property type="entry name" value="SPRY"/>
    <property type="match status" value="1"/>
</dbReference>
<evidence type="ECO:0000313" key="12">
    <source>
        <dbReference type="Proteomes" id="UP000826234"/>
    </source>
</evidence>
<dbReference type="InterPro" id="IPR003877">
    <property type="entry name" value="SPRY_dom"/>
</dbReference>
<organism evidence="11 12">
    <name type="scientific">Phrynosoma platyrhinos</name>
    <name type="common">Desert horned lizard</name>
    <dbReference type="NCBI Taxonomy" id="52577"/>
    <lineage>
        <taxon>Eukaryota</taxon>
        <taxon>Metazoa</taxon>
        <taxon>Chordata</taxon>
        <taxon>Craniata</taxon>
        <taxon>Vertebrata</taxon>
        <taxon>Euteleostomi</taxon>
        <taxon>Lepidosauria</taxon>
        <taxon>Squamata</taxon>
        <taxon>Bifurcata</taxon>
        <taxon>Unidentata</taxon>
        <taxon>Episquamata</taxon>
        <taxon>Toxicofera</taxon>
        <taxon>Iguania</taxon>
        <taxon>Phrynosomatidae</taxon>
        <taxon>Phrynosomatinae</taxon>
        <taxon>Phrynosoma</taxon>
    </lineage>
</organism>
<comment type="function">
    <text evidence="6">Neurotoxin that produces dose-dependent hypolocomotion and hyperalgesia in mice. May directly act on the central nervous system, as it is 6500-fold more potent when administered intracerebroventricularly than intraperitoneal.</text>
</comment>
<evidence type="ECO:0000313" key="11">
    <source>
        <dbReference type="EMBL" id="KAH0626349.1"/>
    </source>
</evidence>
<evidence type="ECO:0000256" key="3">
    <source>
        <dbReference type="ARBA" id="ARBA00022723"/>
    </source>
</evidence>
<dbReference type="SUPFAM" id="SSF49899">
    <property type="entry name" value="Concanavalin A-like lectins/glucanases"/>
    <property type="match status" value="1"/>
</dbReference>
<comment type="caution">
    <text evidence="11">The sequence shown here is derived from an EMBL/GenBank/DDBJ whole genome shotgun (WGS) entry which is preliminary data.</text>
</comment>
<dbReference type="InterPro" id="IPR017907">
    <property type="entry name" value="Znf_RING_CS"/>
</dbReference>
<gene>
    <name evidence="11" type="ORF">JD844_001287</name>
</gene>
<dbReference type="Pfam" id="PF15227">
    <property type="entry name" value="zf-C3HC4_4"/>
    <property type="match status" value="1"/>
</dbReference>
<evidence type="ECO:0000259" key="8">
    <source>
        <dbReference type="PROSITE" id="PS50089"/>
    </source>
</evidence>
<reference evidence="11 12" key="1">
    <citation type="journal article" date="2022" name="Gigascience">
        <title>A chromosome-level genome assembly and annotation of the desert horned lizard, Phrynosoma platyrhinos, provides insight into chromosomal rearrangements among reptiles.</title>
        <authorList>
            <person name="Koochekian N."/>
            <person name="Ascanio A."/>
            <person name="Farleigh K."/>
            <person name="Card D.C."/>
            <person name="Schield D.R."/>
            <person name="Castoe T.A."/>
            <person name="Jezkova T."/>
        </authorList>
    </citation>
    <scope>NUCLEOTIDE SEQUENCE [LARGE SCALE GENOMIC DNA]</scope>
    <source>
        <strain evidence="11">NK-2021</strain>
    </source>
</reference>
<dbReference type="InterPro" id="IPR013320">
    <property type="entry name" value="ConA-like_dom_sf"/>
</dbReference>
<keyword evidence="3" id="KW-0479">Metal-binding</keyword>
<dbReference type="PRINTS" id="PR01407">
    <property type="entry name" value="BUTYPHLNCDUF"/>
</dbReference>
<dbReference type="InterPro" id="IPR006574">
    <property type="entry name" value="PRY"/>
</dbReference>
<evidence type="ECO:0000256" key="2">
    <source>
        <dbReference type="ARBA" id="ARBA00022699"/>
    </source>
</evidence>
<dbReference type="InterPro" id="IPR003879">
    <property type="entry name" value="Butyrophylin_SPRY"/>
</dbReference>
<dbReference type="PROSITE" id="PS50119">
    <property type="entry name" value="ZF_BBOX"/>
    <property type="match status" value="1"/>
</dbReference>
<dbReference type="SUPFAM" id="SSF57850">
    <property type="entry name" value="RING/U-box"/>
    <property type="match status" value="1"/>
</dbReference>
<keyword evidence="2" id="KW-0528">Neurotoxin</keyword>
<dbReference type="PROSITE" id="PS50188">
    <property type="entry name" value="B302_SPRY"/>
    <property type="match status" value="1"/>
</dbReference>
<dbReference type="InterPro" id="IPR050143">
    <property type="entry name" value="TRIM/RBCC"/>
</dbReference>
<evidence type="ECO:0000259" key="9">
    <source>
        <dbReference type="PROSITE" id="PS50119"/>
    </source>
</evidence>
<keyword evidence="2" id="KW-0800">Toxin</keyword>
<dbReference type="InterPro" id="IPR000315">
    <property type="entry name" value="Znf_B-box"/>
</dbReference>
<dbReference type="SMART" id="SM00184">
    <property type="entry name" value="RING"/>
    <property type="match status" value="1"/>
</dbReference>
<feature type="domain" description="B30.2/SPRY" evidence="10">
    <location>
        <begin position="313"/>
        <end position="517"/>
    </location>
</feature>
<dbReference type="Gene3D" id="3.30.160.60">
    <property type="entry name" value="Classic Zinc Finger"/>
    <property type="match status" value="1"/>
</dbReference>
<dbReference type="CDD" id="cd16612">
    <property type="entry name" value="RING-HC_TRIM72_C-IV"/>
    <property type="match status" value="1"/>
</dbReference>
<evidence type="ECO:0000259" key="10">
    <source>
        <dbReference type="PROSITE" id="PS50188"/>
    </source>
</evidence>
<evidence type="ECO:0008006" key="13">
    <source>
        <dbReference type="Google" id="ProtNLM"/>
    </source>
</evidence>
<protein>
    <recommendedName>
        <fullName evidence="13">Tripartite motif-containing protein 72</fullName>
    </recommendedName>
</protein>
<dbReference type="InterPro" id="IPR001870">
    <property type="entry name" value="B30.2/SPRY"/>
</dbReference>
<dbReference type="Pfam" id="PF00643">
    <property type="entry name" value="zf-B_box"/>
    <property type="match status" value="1"/>
</dbReference>
<keyword evidence="12" id="KW-1185">Reference proteome</keyword>
<dbReference type="SMART" id="SM00336">
    <property type="entry name" value="BBOX"/>
    <property type="match status" value="1"/>
</dbReference>
<dbReference type="SMART" id="SM00449">
    <property type="entry name" value="SPRY"/>
    <property type="match status" value="1"/>
</dbReference>
<evidence type="ECO:0000256" key="7">
    <source>
        <dbReference type="PROSITE-ProRule" id="PRU00024"/>
    </source>
</evidence>
<evidence type="ECO:0000256" key="4">
    <source>
        <dbReference type="ARBA" id="ARBA00022771"/>
    </source>
</evidence>
<dbReference type="Gene3D" id="3.30.40.10">
    <property type="entry name" value="Zinc/RING finger domain, C3HC4 (zinc finger)"/>
    <property type="match status" value="1"/>
</dbReference>
<accession>A0ABQ7T9K1</accession>